<dbReference type="InterPro" id="IPR050808">
    <property type="entry name" value="Phage_Integrase"/>
</dbReference>
<dbReference type="InterPro" id="IPR025166">
    <property type="entry name" value="Integrase_DNA_bind_dom"/>
</dbReference>
<dbReference type="Proteomes" id="UP001243009">
    <property type="component" value="Unassembled WGS sequence"/>
</dbReference>
<evidence type="ECO:0000259" key="5">
    <source>
        <dbReference type="PROSITE" id="PS51898"/>
    </source>
</evidence>
<gene>
    <name evidence="6" type="ORF">Q7A36_38735</name>
</gene>
<dbReference type="Gene3D" id="3.30.160.390">
    <property type="entry name" value="Integrase, DNA-binding domain"/>
    <property type="match status" value="1"/>
</dbReference>
<accession>A0ABT9EE83</accession>
<evidence type="ECO:0000313" key="7">
    <source>
        <dbReference type="Proteomes" id="UP001243009"/>
    </source>
</evidence>
<dbReference type="InterPro" id="IPR010998">
    <property type="entry name" value="Integrase_recombinase_N"/>
</dbReference>
<dbReference type="Pfam" id="PF00589">
    <property type="entry name" value="Phage_integrase"/>
    <property type="match status" value="1"/>
</dbReference>
<dbReference type="PANTHER" id="PTHR30629:SF2">
    <property type="entry name" value="PROPHAGE INTEGRASE INTS-RELATED"/>
    <property type="match status" value="1"/>
</dbReference>
<keyword evidence="7" id="KW-1185">Reference proteome</keyword>
<dbReference type="EMBL" id="JAUTWS010000205">
    <property type="protein sequence ID" value="MDO9714293.1"/>
    <property type="molecule type" value="Genomic_DNA"/>
</dbReference>
<dbReference type="InterPro" id="IPR011010">
    <property type="entry name" value="DNA_brk_join_enz"/>
</dbReference>
<keyword evidence="3" id="KW-0238">DNA-binding</keyword>
<organism evidence="6 7">
    <name type="scientific">Paracraurococcus lichenis</name>
    <dbReference type="NCBI Taxonomy" id="3064888"/>
    <lineage>
        <taxon>Bacteria</taxon>
        <taxon>Pseudomonadati</taxon>
        <taxon>Pseudomonadota</taxon>
        <taxon>Alphaproteobacteria</taxon>
        <taxon>Acetobacterales</taxon>
        <taxon>Roseomonadaceae</taxon>
        <taxon>Paracraurococcus</taxon>
    </lineage>
</organism>
<feature type="domain" description="Tyr recombinase" evidence="5">
    <location>
        <begin position="233"/>
        <end position="407"/>
    </location>
</feature>
<evidence type="ECO:0000256" key="3">
    <source>
        <dbReference type="ARBA" id="ARBA00023125"/>
    </source>
</evidence>
<dbReference type="Pfam" id="PF13356">
    <property type="entry name" value="Arm-DNA-bind_3"/>
    <property type="match status" value="1"/>
</dbReference>
<comment type="caution">
    <text evidence="6">The sequence shown here is derived from an EMBL/GenBank/DDBJ whole genome shotgun (WGS) entry which is preliminary data.</text>
</comment>
<dbReference type="RefSeq" id="WP_305109126.1">
    <property type="nucleotide sequence ID" value="NZ_JAUTWS010000205.1"/>
</dbReference>
<keyword evidence="2" id="KW-0229">DNA integration</keyword>
<keyword evidence="4" id="KW-0233">DNA recombination</keyword>
<dbReference type="InterPro" id="IPR013762">
    <property type="entry name" value="Integrase-like_cat_sf"/>
</dbReference>
<dbReference type="CDD" id="cd00796">
    <property type="entry name" value="INT_Rci_Hp1_C"/>
    <property type="match status" value="1"/>
</dbReference>
<name>A0ABT9EE83_9PROT</name>
<evidence type="ECO:0000256" key="4">
    <source>
        <dbReference type="ARBA" id="ARBA00023172"/>
    </source>
</evidence>
<evidence type="ECO:0000313" key="6">
    <source>
        <dbReference type="EMBL" id="MDO9714293.1"/>
    </source>
</evidence>
<reference evidence="6 7" key="1">
    <citation type="submission" date="2023-08" db="EMBL/GenBank/DDBJ databases">
        <title>The draft genome sequence of Paracraurococcus sp. LOR1-02.</title>
        <authorList>
            <person name="Kingkaew E."/>
            <person name="Tanasupawat S."/>
        </authorList>
    </citation>
    <scope>NUCLEOTIDE SEQUENCE [LARGE SCALE GENOMIC DNA]</scope>
    <source>
        <strain evidence="6 7">LOR1-02</strain>
    </source>
</reference>
<dbReference type="InterPro" id="IPR038488">
    <property type="entry name" value="Integrase_DNA-bd_sf"/>
</dbReference>
<dbReference type="SUPFAM" id="SSF56349">
    <property type="entry name" value="DNA breaking-rejoining enzymes"/>
    <property type="match status" value="1"/>
</dbReference>
<dbReference type="PROSITE" id="PS51898">
    <property type="entry name" value="TYR_RECOMBINASE"/>
    <property type="match status" value="1"/>
</dbReference>
<comment type="similarity">
    <text evidence="1">Belongs to the 'phage' integrase family.</text>
</comment>
<evidence type="ECO:0000256" key="1">
    <source>
        <dbReference type="ARBA" id="ARBA00008857"/>
    </source>
</evidence>
<proteinExistence type="inferred from homology"/>
<dbReference type="Gene3D" id="1.10.443.10">
    <property type="entry name" value="Intergrase catalytic core"/>
    <property type="match status" value="1"/>
</dbReference>
<evidence type="ECO:0000256" key="2">
    <source>
        <dbReference type="ARBA" id="ARBA00022908"/>
    </source>
</evidence>
<protein>
    <submittedName>
        <fullName evidence="6">Site-specific integrase</fullName>
    </submittedName>
</protein>
<dbReference type="Gene3D" id="1.10.150.130">
    <property type="match status" value="1"/>
</dbReference>
<dbReference type="InterPro" id="IPR002104">
    <property type="entry name" value="Integrase_catalytic"/>
</dbReference>
<dbReference type="PANTHER" id="PTHR30629">
    <property type="entry name" value="PROPHAGE INTEGRASE"/>
    <property type="match status" value="1"/>
</dbReference>
<sequence length="420" mass="46337">MDGVVVQNRRRRIGLREVRALRSGEMIWDAAVIGFGARRQKSETVSYILFYRTAEGRQRWYTIGRHGSPWMPETARAEALRLLGEVARGGDPSVERQARRHGATLTVTDLCDRYLDDAEAGRLLTRRRVAKRPSTLTTDRSRITAHIKPVLGPIPVGAVTCDDVERLMHRIAEGGTSKRTKLDKRHALSNVRGGKGAASRTIGLLGAIMSYAVKLGLRSDNPVQGVVRPADGRRDRRLQPDEYRRLGEALIAGEDDEVWGPGLAALRFMLLTGWRSGEVLGLRWSEVDLVRRTARLTDTKTGASMRPLAEAACSILREMFPGEVVFRAPGGDVEMKGFRRVWSRTVHRIAGLTEDVTPHVLRHSYASLAADLGLADATIAALLGHRGHSVTRRYIHSADTALLAAADKVAAETIRLMGEV</sequence>